<evidence type="ECO:0000256" key="1">
    <source>
        <dbReference type="SAM" id="MobiDB-lite"/>
    </source>
</evidence>
<comment type="caution">
    <text evidence="2">The sequence shown here is derived from an EMBL/GenBank/DDBJ whole genome shotgun (WGS) entry which is preliminary data.</text>
</comment>
<evidence type="ECO:0000313" key="3">
    <source>
        <dbReference type="Proteomes" id="UP000631694"/>
    </source>
</evidence>
<reference evidence="2" key="1">
    <citation type="submission" date="2020-12" db="EMBL/GenBank/DDBJ databases">
        <title>Methylobrevis albus sp. nov., isolated from fresh water lack sediment.</title>
        <authorList>
            <person name="Zou Q."/>
        </authorList>
    </citation>
    <scope>NUCLEOTIDE SEQUENCE</scope>
    <source>
        <strain evidence="2">L22</strain>
    </source>
</reference>
<feature type="region of interest" description="Disordered" evidence="1">
    <location>
        <begin position="1"/>
        <end position="24"/>
    </location>
</feature>
<dbReference type="PANTHER" id="PTHR33986:SF15">
    <property type="entry name" value="MITOCHONDRIAL FISSION PROTEIN ELM1"/>
    <property type="match status" value="1"/>
</dbReference>
<sequence>MSEAVQPDMTRSEIGRPTGAPPPPLALVVSSGKRGHDVKGLGIAAALGLAAKLVPAPGWPWSLLAPYARPPLPRGFEPPPRPAIVFASGRRTIPLGRALKRALGADGFLVALDDPGLPPRRFDLVWASLHDGLAGPNVISTLTAPHGLTTAECARAATALAAKLGPGFGADSGAPFVTVLLGGPSGAYRFGRAEGAALGAQLNRLQAGGARLVILPSRRTDPAALYAIASSIDADRYRLLDGSRDPDAYPGAIGLASHFVVSCDSANMIGEAAMTGRPVFAAKLPGGSAKFEAFHRGMTAHGALRWFEGQLADWTYPPLNSTPEIADEIRRRLPPRIADLLPTMAAGPGPTGAERPAPYATSD</sequence>
<dbReference type="Proteomes" id="UP000631694">
    <property type="component" value="Unassembled WGS sequence"/>
</dbReference>
<organism evidence="2 3">
    <name type="scientific">Methylobrevis albus</name>
    <dbReference type="NCBI Taxonomy" id="2793297"/>
    <lineage>
        <taxon>Bacteria</taxon>
        <taxon>Pseudomonadati</taxon>
        <taxon>Pseudomonadota</taxon>
        <taxon>Alphaproteobacteria</taxon>
        <taxon>Hyphomicrobiales</taxon>
        <taxon>Pleomorphomonadaceae</taxon>
        <taxon>Methylobrevis</taxon>
    </lineage>
</organism>
<dbReference type="InterPro" id="IPR009367">
    <property type="entry name" value="Elm1-like"/>
</dbReference>
<accession>A0A931HZ75</accession>
<protein>
    <submittedName>
        <fullName evidence="2">Mitochondrial fission ELM1 family protein</fullName>
    </submittedName>
</protein>
<feature type="region of interest" description="Disordered" evidence="1">
    <location>
        <begin position="341"/>
        <end position="363"/>
    </location>
</feature>
<gene>
    <name evidence="2" type="ORF">I5731_00855</name>
</gene>
<evidence type="ECO:0000313" key="2">
    <source>
        <dbReference type="EMBL" id="MBH0236358.1"/>
    </source>
</evidence>
<name>A0A931HZ75_9HYPH</name>
<dbReference type="EMBL" id="JADZLT010000036">
    <property type="protein sequence ID" value="MBH0236358.1"/>
    <property type="molecule type" value="Genomic_DNA"/>
</dbReference>
<dbReference type="Pfam" id="PF06258">
    <property type="entry name" value="Mito_fiss_Elm1"/>
    <property type="match status" value="1"/>
</dbReference>
<dbReference type="AlphaFoldDB" id="A0A931HZ75"/>
<dbReference type="RefSeq" id="WP_197309456.1">
    <property type="nucleotide sequence ID" value="NZ_JADZLT010000036.1"/>
</dbReference>
<keyword evidence="3" id="KW-1185">Reference proteome</keyword>
<proteinExistence type="predicted"/>
<dbReference type="PANTHER" id="PTHR33986">
    <property type="entry name" value="OS02G0535700 PROTEIN"/>
    <property type="match status" value="1"/>
</dbReference>